<dbReference type="GO" id="GO:0050661">
    <property type="term" value="F:NADP binding"/>
    <property type="evidence" value="ECO:0007669"/>
    <property type="project" value="InterPro"/>
</dbReference>
<dbReference type="AlphaFoldDB" id="A0A9X2V610"/>
<dbReference type="SUPFAM" id="SSF51735">
    <property type="entry name" value="NAD(P)-binding Rossmann-fold domains"/>
    <property type="match status" value="1"/>
</dbReference>
<protein>
    <recommendedName>
        <fullName evidence="5 13">Homoserine dehydrogenase</fullName>
        <shortName evidence="13">HDH</shortName>
        <ecNumber evidence="5 13">1.1.1.3</ecNumber>
    </recommendedName>
</protein>
<dbReference type="EC" id="1.1.1.3" evidence="5 13"/>
<feature type="binding site" evidence="15">
    <location>
        <position position="132"/>
    </location>
    <ligand>
        <name>NADPH</name>
        <dbReference type="ChEBI" id="CHEBI:57783"/>
    </ligand>
</feature>
<dbReference type="PANTHER" id="PTHR43070:SF3">
    <property type="entry name" value="HOMOSERINE DEHYDROGENASE"/>
    <property type="match status" value="1"/>
</dbReference>
<dbReference type="InterPro" id="IPR011147">
    <property type="entry name" value="Bifunc_Aspkin/hSer_DH"/>
</dbReference>
<name>A0A9X2V610_9BACT</name>
<comment type="catalytic activity">
    <reaction evidence="12">
        <text>L-homoserine + NAD(+) = L-aspartate 4-semialdehyde + NADH + H(+)</text>
        <dbReference type="Rhea" id="RHEA:15757"/>
        <dbReference type="ChEBI" id="CHEBI:15378"/>
        <dbReference type="ChEBI" id="CHEBI:57476"/>
        <dbReference type="ChEBI" id="CHEBI:57540"/>
        <dbReference type="ChEBI" id="CHEBI:57945"/>
        <dbReference type="ChEBI" id="CHEBI:537519"/>
        <dbReference type="EC" id="1.1.1.3"/>
    </reaction>
    <physiologicalReaction direction="right-to-left" evidence="12">
        <dbReference type="Rhea" id="RHEA:15759"/>
    </physiologicalReaction>
</comment>
<keyword evidence="9 13" id="KW-0560">Oxidoreductase</keyword>
<sequence length="375" mass="39280">MMASHSFSASPPVAPSTSSCPSPVHVYVAGVGDVGAALLRQIDARGDAGRDLHVIGACTSRRAAWGAPNRDPEAPLAGVDEAAPPDWPAIVDRLAQETPRPLVFVDATGSPDVADYYEPLLRAGVHVVTPSKLANTRSQAAFDRLREAAAEAGVQYRYETTVGAGLPVVQTVRNLVATGDRVRSIRGVVSGTLTFLFSALRDGSSFSEAVRAAVDRGYAEPDVRDDLSGTDVARKFLILARTAGYAVEPTEVQVESLVPDSLADAPYEAFLDRLSTVDPYWRERSAAAAAESAVLQYVGRFSPEGIEVGVEPVPGDTALGQLGAQENLFEVTTDRYAAVPLVVRGPGAGPSVTAAGVLADVLTAVREARPPSPPA</sequence>
<evidence type="ECO:0000256" key="7">
    <source>
        <dbReference type="ARBA" id="ARBA00022697"/>
    </source>
</evidence>
<evidence type="ECO:0000256" key="14">
    <source>
        <dbReference type="PIRSR" id="PIRSR036497-1"/>
    </source>
</evidence>
<dbReference type="EMBL" id="JANUBL010000003">
    <property type="protein sequence ID" value="MCS4121748.1"/>
    <property type="molecule type" value="Genomic_DNA"/>
</dbReference>
<dbReference type="SUPFAM" id="SSF55347">
    <property type="entry name" value="Glyceraldehyde-3-phosphate dehydrogenase-like, C-terminal domain"/>
    <property type="match status" value="1"/>
</dbReference>
<feature type="domain" description="Aspartate/homoserine dehydrogenase NAD-binding" evidence="17">
    <location>
        <begin position="30"/>
        <end position="159"/>
    </location>
</feature>
<keyword evidence="7 13" id="KW-0791">Threonine biosynthesis</keyword>
<proteinExistence type="inferred from homology"/>
<comment type="pathway">
    <text evidence="3">Amino-acid biosynthesis; L-methionine biosynthesis via de novo pathway; L-homoserine from L-aspartate: step 3/3.</text>
</comment>
<feature type="binding site" evidence="15">
    <location>
        <begin position="30"/>
        <end position="35"/>
    </location>
    <ligand>
        <name>NADP(+)</name>
        <dbReference type="ChEBI" id="CHEBI:58349"/>
    </ligand>
</feature>
<reference evidence="18" key="1">
    <citation type="submission" date="2022-08" db="EMBL/GenBank/DDBJ databases">
        <title>Genomic Encyclopedia of Type Strains, Phase V (KMG-V): Genome sequencing to study the core and pangenomes of soil and plant-associated prokaryotes.</title>
        <authorList>
            <person name="Whitman W."/>
        </authorList>
    </citation>
    <scope>NUCLEOTIDE SEQUENCE</scope>
    <source>
        <strain evidence="18">SP3026</strain>
    </source>
</reference>
<keyword evidence="18" id="KW-0808">Transferase</keyword>
<gene>
    <name evidence="18" type="ORF">GGP45_002101</name>
</gene>
<feature type="domain" description="Homoserine dehydrogenase catalytic" evidence="16">
    <location>
        <begin position="167"/>
        <end position="362"/>
    </location>
</feature>
<accession>A0A9X2V610</accession>
<comment type="similarity">
    <text evidence="4 13">Belongs to the homoserine dehydrogenase family.</text>
</comment>
<dbReference type="Gene3D" id="3.30.360.10">
    <property type="entry name" value="Dihydrodipicolinate Reductase, domain 2"/>
    <property type="match status" value="1"/>
</dbReference>
<dbReference type="GO" id="GO:0009086">
    <property type="term" value="P:methionine biosynthetic process"/>
    <property type="evidence" value="ECO:0007669"/>
    <property type="project" value="UniProtKB-KW"/>
</dbReference>
<dbReference type="InterPro" id="IPR036291">
    <property type="entry name" value="NAD(P)-bd_dom_sf"/>
</dbReference>
<keyword evidence="10 13" id="KW-0486">Methionine biosynthesis</keyword>
<evidence type="ECO:0000256" key="8">
    <source>
        <dbReference type="ARBA" id="ARBA00022857"/>
    </source>
</evidence>
<dbReference type="GO" id="GO:0016740">
    <property type="term" value="F:transferase activity"/>
    <property type="evidence" value="ECO:0007669"/>
    <property type="project" value="UniProtKB-KW"/>
</dbReference>
<comment type="catalytic activity">
    <reaction evidence="11">
        <text>L-homoserine + NADP(+) = L-aspartate 4-semialdehyde + NADPH + H(+)</text>
        <dbReference type="Rhea" id="RHEA:15761"/>
        <dbReference type="ChEBI" id="CHEBI:15378"/>
        <dbReference type="ChEBI" id="CHEBI:57476"/>
        <dbReference type="ChEBI" id="CHEBI:57783"/>
        <dbReference type="ChEBI" id="CHEBI:58349"/>
        <dbReference type="ChEBI" id="CHEBI:537519"/>
        <dbReference type="EC" id="1.1.1.3"/>
    </reaction>
    <physiologicalReaction direction="right-to-left" evidence="11">
        <dbReference type="Rhea" id="RHEA:15763"/>
    </physiologicalReaction>
</comment>
<dbReference type="Gene3D" id="3.40.50.720">
    <property type="entry name" value="NAD(P)-binding Rossmann-like Domain"/>
    <property type="match status" value="1"/>
</dbReference>
<evidence type="ECO:0000256" key="5">
    <source>
        <dbReference type="ARBA" id="ARBA00013213"/>
    </source>
</evidence>
<dbReference type="InterPro" id="IPR001342">
    <property type="entry name" value="HDH_cat"/>
</dbReference>
<evidence type="ECO:0000256" key="11">
    <source>
        <dbReference type="ARBA" id="ARBA00048841"/>
    </source>
</evidence>
<evidence type="ECO:0000313" key="18">
    <source>
        <dbReference type="EMBL" id="MCS4121748.1"/>
    </source>
</evidence>
<evidence type="ECO:0000259" key="16">
    <source>
        <dbReference type="Pfam" id="PF00742"/>
    </source>
</evidence>
<evidence type="ECO:0000256" key="1">
    <source>
        <dbReference type="ARBA" id="ARBA00001920"/>
    </source>
</evidence>
<dbReference type="GO" id="GO:0009088">
    <property type="term" value="P:threonine biosynthetic process"/>
    <property type="evidence" value="ECO:0007669"/>
    <property type="project" value="UniProtKB-KW"/>
</dbReference>
<feature type="active site" description="Proton donor" evidence="14">
    <location>
        <position position="235"/>
    </location>
</feature>
<comment type="cofactor">
    <cofactor evidence="1">
        <name>a metal cation</name>
        <dbReference type="ChEBI" id="CHEBI:25213"/>
    </cofactor>
</comment>
<dbReference type="FunFam" id="3.30.360.10:FF:000006">
    <property type="entry name" value="Bifunctional aspartokinase/homoserine dehydrogenase"/>
    <property type="match status" value="1"/>
</dbReference>
<evidence type="ECO:0000256" key="2">
    <source>
        <dbReference type="ARBA" id="ARBA00005056"/>
    </source>
</evidence>
<evidence type="ECO:0000256" key="3">
    <source>
        <dbReference type="ARBA" id="ARBA00005062"/>
    </source>
</evidence>
<evidence type="ECO:0000313" key="19">
    <source>
        <dbReference type="Proteomes" id="UP001155144"/>
    </source>
</evidence>
<feature type="binding site" evidence="15">
    <location>
        <position position="220"/>
    </location>
    <ligand>
        <name>L-homoserine</name>
        <dbReference type="ChEBI" id="CHEBI:57476"/>
    </ligand>
</feature>
<dbReference type="Proteomes" id="UP001155144">
    <property type="component" value="Unassembled WGS sequence"/>
</dbReference>
<evidence type="ECO:0000256" key="15">
    <source>
        <dbReference type="PIRSR" id="PIRSR036497-2"/>
    </source>
</evidence>
<dbReference type="InterPro" id="IPR022697">
    <property type="entry name" value="HDH_short"/>
</dbReference>
<evidence type="ECO:0000256" key="9">
    <source>
        <dbReference type="ARBA" id="ARBA00023002"/>
    </source>
</evidence>
<dbReference type="GO" id="GO:0004412">
    <property type="term" value="F:homoserine dehydrogenase activity"/>
    <property type="evidence" value="ECO:0007669"/>
    <property type="project" value="UniProtKB-EC"/>
</dbReference>
<evidence type="ECO:0000256" key="4">
    <source>
        <dbReference type="ARBA" id="ARBA00006753"/>
    </source>
</evidence>
<comment type="pathway">
    <text evidence="2">Amino-acid biosynthesis; L-threonine biosynthesis; L-threonine from L-aspartate: step 3/5.</text>
</comment>
<dbReference type="InterPro" id="IPR005106">
    <property type="entry name" value="Asp/hSer_DH_NAD-bd"/>
</dbReference>
<dbReference type="Pfam" id="PF03447">
    <property type="entry name" value="NAD_binding_3"/>
    <property type="match status" value="1"/>
</dbReference>
<comment type="caution">
    <text evidence="18">The sequence shown here is derived from an EMBL/GenBank/DDBJ whole genome shotgun (WGS) entry which is preliminary data.</text>
</comment>
<dbReference type="PANTHER" id="PTHR43070">
    <property type="match status" value="1"/>
</dbReference>
<dbReference type="Pfam" id="PF00742">
    <property type="entry name" value="Homoserine_dh"/>
    <property type="match status" value="1"/>
</dbReference>
<feature type="binding site" evidence="15">
    <location>
        <position position="108"/>
    </location>
    <ligand>
        <name>NADPH</name>
        <dbReference type="ChEBI" id="CHEBI:57783"/>
    </ligand>
</feature>
<organism evidence="18 19">
    <name type="scientific">Salinibacter ruber</name>
    <dbReference type="NCBI Taxonomy" id="146919"/>
    <lineage>
        <taxon>Bacteria</taxon>
        <taxon>Pseudomonadati</taxon>
        <taxon>Rhodothermota</taxon>
        <taxon>Rhodothermia</taxon>
        <taxon>Rhodothermales</taxon>
        <taxon>Salinibacteraceae</taxon>
        <taxon>Salinibacter</taxon>
    </lineage>
</organism>
<dbReference type="PIRSF" id="PIRSF036497">
    <property type="entry name" value="HDH_short"/>
    <property type="match status" value="1"/>
</dbReference>
<dbReference type="GO" id="GO:0009089">
    <property type="term" value="P:lysine biosynthetic process via diaminopimelate"/>
    <property type="evidence" value="ECO:0007669"/>
    <property type="project" value="UniProtKB-ARBA"/>
</dbReference>
<dbReference type="GO" id="GO:0009090">
    <property type="term" value="P:homoserine biosynthetic process"/>
    <property type="evidence" value="ECO:0007669"/>
    <property type="project" value="UniProtKB-ARBA"/>
</dbReference>
<evidence type="ECO:0000259" key="17">
    <source>
        <dbReference type="Pfam" id="PF03447"/>
    </source>
</evidence>
<dbReference type="RefSeq" id="WP_112903039.1">
    <property type="nucleotide sequence ID" value="NZ_CALTSO010000513.1"/>
</dbReference>
<evidence type="ECO:0000256" key="10">
    <source>
        <dbReference type="ARBA" id="ARBA00023167"/>
    </source>
</evidence>
<evidence type="ECO:0000256" key="6">
    <source>
        <dbReference type="ARBA" id="ARBA00022605"/>
    </source>
</evidence>
<keyword evidence="6 13" id="KW-0028">Amino-acid biosynthesis</keyword>
<keyword evidence="8 13" id="KW-0521">NADP</keyword>
<evidence type="ECO:0000256" key="12">
    <source>
        <dbReference type="ARBA" id="ARBA00049031"/>
    </source>
</evidence>
<evidence type="ECO:0000256" key="13">
    <source>
        <dbReference type="PIRNR" id="PIRNR036497"/>
    </source>
</evidence>